<evidence type="ECO:0000313" key="3">
    <source>
        <dbReference type="EMBL" id="KAF7356193.1"/>
    </source>
</evidence>
<reference evidence="3" key="1">
    <citation type="submission" date="2020-05" db="EMBL/GenBank/DDBJ databases">
        <title>Mycena genomes resolve the evolution of fungal bioluminescence.</title>
        <authorList>
            <person name="Tsai I.J."/>
        </authorList>
    </citation>
    <scope>NUCLEOTIDE SEQUENCE</scope>
    <source>
        <strain evidence="3">CCC161011</strain>
    </source>
</reference>
<keyword evidence="1" id="KW-0732">Signal</keyword>
<dbReference type="AlphaFoldDB" id="A0A8H6Y8C2"/>
<proteinExistence type="predicted"/>
<dbReference type="Pfam" id="PF18885">
    <property type="entry name" value="DUF5648"/>
    <property type="match status" value="1"/>
</dbReference>
<name>A0A8H6Y8C2_9AGAR</name>
<protein>
    <recommendedName>
        <fullName evidence="2">DUF5648 domain-containing protein</fullName>
    </recommendedName>
</protein>
<feature type="signal peptide" evidence="1">
    <location>
        <begin position="1"/>
        <end position="19"/>
    </location>
</feature>
<organism evidence="3 4">
    <name type="scientific">Mycena venus</name>
    <dbReference type="NCBI Taxonomy" id="2733690"/>
    <lineage>
        <taxon>Eukaryota</taxon>
        <taxon>Fungi</taxon>
        <taxon>Dikarya</taxon>
        <taxon>Basidiomycota</taxon>
        <taxon>Agaricomycotina</taxon>
        <taxon>Agaricomycetes</taxon>
        <taxon>Agaricomycetidae</taxon>
        <taxon>Agaricales</taxon>
        <taxon>Marasmiineae</taxon>
        <taxon>Mycenaceae</taxon>
        <taxon>Mycena</taxon>
    </lineage>
</organism>
<sequence>MKFLSVVLLAIAAATSATAQCPSCPAITPLFRTLKLSVADHFYTATPGEVLSAGTIGYNPEGVAAGIFPTQVPSSVPLFRLLKSSAGVTDHAYTTSPDEVIALEAQGYVLESQTPGYVYTTQICNSVPLYGLFSVSNNDHFLTTSASERASSIAGGYTDRGIAAYVPLPGVTFGSNTC</sequence>
<evidence type="ECO:0000256" key="1">
    <source>
        <dbReference type="SAM" id="SignalP"/>
    </source>
</evidence>
<dbReference type="InterPro" id="IPR043708">
    <property type="entry name" value="DUF5648"/>
</dbReference>
<gene>
    <name evidence="3" type="ORF">MVEN_00950600</name>
</gene>
<comment type="caution">
    <text evidence="3">The sequence shown here is derived from an EMBL/GenBank/DDBJ whole genome shotgun (WGS) entry which is preliminary data.</text>
</comment>
<feature type="domain" description="DUF5648" evidence="2">
    <location>
        <begin position="29"/>
        <end position="166"/>
    </location>
</feature>
<dbReference type="Proteomes" id="UP000620124">
    <property type="component" value="Unassembled WGS sequence"/>
</dbReference>
<dbReference type="EMBL" id="JACAZI010000007">
    <property type="protein sequence ID" value="KAF7356193.1"/>
    <property type="molecule type" value="Genomic_DNA"/>
</dbReference>
<feature type="chain" id="PRO_5034654322" description="DUF5648 domain-containing protein" evidence="1">
    <location>
        <begin position="20"/>
        <end position="178"/>
    </location>
</feature>
<evidence type="ECO:0000313" key="4">
    <source>
        <dbReference type="Proteomes" id="UP000620124"/>
    </source>
</evidence>
<accession>A0A8H6Y8C2</accession>
<dbReference type="OrthoDB" id="9971254at2759"/>
<keyword evidence="4" id="KW-1185">Reference proteome</keyword>
<evidence type="ECO:0000259" key="2">
    <source>
        <dbReference type="Pfam" id="PF18885"/>
    </source>
</evidence>